<evidence type="ECO:0000256" key="5">
    <source>
        <dbReference type="ARBA" id="ARBA00022485"/>
    </source>
</evidence>
<evidence type="ECO:0000256" key="9">
    <source>
        <dbReference type="ARBA" id="ARBA00023014"/>
    </source>
</evidence>
<keyword evidence="9" id="KW-0411">Iron-sulfur</keyword>
<evidence type="ECO:0000256" key="10">
    <source>
        <dbReference type="ARBA" id="ARBA00023157"/>
    </source>
</evidence>
<evidence type="ECO:0000256" key="13">
    <source>
        <dbReference type="ARBA" id="ARBA00048150"/>
    </source>
</evidence>
<dbReference type="Pfam" id="PF02943">
    <property type="entry name" value="FeThRed_B"/>
    <property type="match status" value="1"/>
</dbReference>
<dbReference type="GO" id="GO:0051539">
    <property type="term" value="F:4 iron, 4 sulfur cluster binding"/>
    <property type="evidence" value="ECO:0007669"/>
    <property type="project" value="UniProtKB-KW"/>
</dbReference>
<comment type="caution">
    <text evidence="14">The sequence shown here is derived from an EMBL/GenBank/DDBJ whole genome shotgun (WGS) entry which is preliminary data.</text>
</comment>
<dbReference type="PANTHER" id="PTHR35113">
    <property type="entry name" value="FERREDOXIN-THIOREDOXIN REDUCTASE CATALYTIC CHAIN, CHLOROPLASTIC"/>
    <property type="match status" value="1"/>
</dbReference>
<accession>A0A2H0FMQ9</accession>
<dbReference type="Gene3D" id="3.90.460.10">
    <property type="entry name" value="Ferredoxin thioredoxin reductase catalytic beta subunit"/>
    <property type="match status" value="1"/>
</dbReference>
<name>A0A2H0FMQ9_9BACT</name>
<evidence type="ECO:0000256" key="1">
    <source>
        <dbReference type="ARBA" id="ARBA00001966"/>
    </source>
</evidence>
<dbReference type="InterPro" id="IPR004209">
    <property type="entry name" value="FTR_bsu"/>
</dbReference>
<dbReference type="GO" id="GO:0016730">
    <property type="term" value="F:oxidoreductase activity, acting on iron-sulfur proteins as donors"/>
    <property type="evidence" value="ECO:0007669"/>
    <property type="project" value="InterPro"/>
</dbReference>
<keyword evidence="10" id="KW-1015">Disulfide bond</keyword>
<reference evidence="14 15" key="1">
    <citation type="submission" date="2017-09" db="EMBL/GenBank/DDBJ databases">
        <title>Depth-based differentiation of microbial function through sediment-hosted aquifers and enrichment of novel symbionts in the deep terrestrial subsurface.</title>
        <authorList>
            <person name="Probst A.J."/>
            <person name="Ladd B."/>
            <person name="Jarett J.K."/>
            <person name="Geller-Mcgrath D.E."/>
            <person name="Sieber C.M."/>
            <person name="Emerson J.B."/>
            <person name="Anantharaman K."/>
            <person name="Thomas B.C."/>
            <person name="Malmstrom R."/>
            <person name="Stieglmeier M."/>
            <person name="Klingl A."/>
            <person name="Woyke T."/>
            <person name="Ryan C.M."/>
            <person name="Banfield J.F."/>
        </authorList>
    </citation>
    <scope>NUCLEOTIDE SEQUENCE [LARGE SCALE GENOMIC DNA]</scope>
    <source>
        <strain evidence="14">CG18_big_fil_WC_8_21_14_2_50_37_10</strain>
    </source>
</reference>
<proteinExistence type="inferred from homology"/>
<dbReference type="GO" id="GO:0046872">
    <property type="term" value="F:metal ion binding"/>
    <property type="evidence" value="ECO:0007669"/>
    <property type="project" value="UniProtKB-KW"/>
</dbReference>
<evidence type="ECO:0000256" key="11">
    <source>
        <dbReference type="ARBA" id="ARBA00026011"/>
    </source>
</evidence>
<keyword evidence="5" id="KW-0004">4Fe-4S</keyword>
<comment type="similarity">
    <text evidence="3">Belongs to the ferredoxin thioredoxin reductase beta subunit family.</text>
</comment>
<evidence type="ECO:0000256" key="8">
    <source>
        <dbReference type="ARBA" id="ARBA00023004"/>
    </source>
</evidence>
<evidence type="ECO:0000256" key="3">
    <source>
        <dbReference type="ARBA" id="ARBA00007941"/>
    </source>
</evidence>
<dbReference type="SUPFAM" id="SSF57662">
    <property type="entry name" value="Ferredoxin thioredoxin reductase (FTR), catalytic beta chain"/>
    <property type="match status" value="1"/>
</dbReference>
<evidence type="ECO:0000256" key="7">
    <source>
        <dbReference type="ARBA" id="ARBA00023002"/>
    </source>
</evidence>
<organism evidence="14 15">
    <name type="scientific">Candidatus Nealsonbacteria bacterium CG18_big_fil_WC_8_21_14_2_50_37_10</name>
    <dbReference type="NCBI Taxonomy" id="1974717"/>
    <lineage>
        <taxon>Bacteria</taxon>
        <taxon>Candidatus Nealsoniibacteriota</taxon>
    </lineage>
</organism>
<comment type="cofactor">
    <cofactor evidence="1">
        <name>[4Fe-4S] cluster</name>
        <dbReference type="ChEBI" id="CHEBI:49883"/>
    </cofactor>
</comment>
<evidence type="ECO:0000313" key="15">
    <source>
        <dbReference type="Proteomes" id="UP000230778"/>
    </source>
</evidence>
<gene>
    <name evidence="14" type="ORF">COW72_00940</name>
</gene>
<dbReference type="InterPro" id="IPR036644">
    <property type="entry name" value="FTR_bsu_sf"/>
</dbReference>
<comment type="subunit">
    <text evidence="11">Heterodimer of subunit A (variable subunit) and subunit B (catalytic subunit). Heterodimeric FTR forms a complex with ferredoxin and thioredoxin.</text>
</comment>
<dbReference type="EC" id="1.8.7.2" evidence="4"/>
<dbReference type="EMBL" id="PCUC01000050">
    <property type="protein sequence ID" value="PIQ07301.1"/>
    <property type="molecule type" value="Genomic_DNA"/>
</dbReference>
<evidence type="ECO:0000256" key="4">
    <source>
        <dbReference type="ARBA" id="ARBA00012358"/>
    </source>
</evidence>
<protein>
    <recommendedName>
        <fullName evidence="4">ferredoxin:thioredoxin reductase</fullName>
        <ecNumber evidence="4">1.8.7.2</ecNumber>
    </recommendedName>
    <alternativeName>
        <fullName evidence="12">Ferredoxin-thioredoxin reductase subunit B</fullName>
    </alternativeName>
</protein>
<dbReference type="AlphaFoldDB" id="A0A2H0FMQ9"/>
<keyword evidence="8" id="KW-0408">Iron</keyword>
<evidence type="ECO:0000313" key="14">
    <source>
        <dbReference type="EMBL" id="PIQ07301.1"/>
    </source>
</evidence>
<dbReference type="PANTHER" id="PTHR35113:SF1">
    <property type="entry name" value="FERREDOXIN-THIOREDOXIN REDUCTASE CATALYTIC CHAIN, CHLOROPLASTIC"/>
    <property type="match status" value="1"/>
</dbReference>
<comment type="catalytic activity">
    <reaction evidence="13">
        <text>[thioredoxin]-disulfide + 2 reduced [2Fe-2S]-[ferredoxin] + 2 H(+) = [thioredoxin]-dithiol + 2 oxidized [2Fe-2S]-[ferredoxin]</text>
        <dbReference type="Rhea" id="RHEA:42336"/>
        <dbReference type="Rhea" id="RHEA-COMP:10000"/>
        <dbReference type="Rhea" id="RHEA-COMP:10001"/>
        <dbReference type="Rhea" id="RHEA-COMP:10698"/>
        <dbReference type="Rhea" id="RHEA-COMP:10700"/>
        <dbReference type="ChEBI" id="CHEBI:15378"/>
        <dbReference type="ChEBI" id="CHEBI:29950"/>
        <dbReference type="ChEBI" id="CHEBI:33737"/>
        <dbReference type="ChEBI" id="CHEBI:33738"/>
        <dbReference type="ChEBI" id="CHEBI:50058"/>
        <dbReference type="EC" id="1.8.7.2"/>
    </reaction>
</comment>
<evidence type="ECO:0000256" key="2">
    <source>
        <dbReference type="ARBA" id="ARBA00003945"/>
    </source>
</evidence>
<keyword evidence="6" id="KW-0479">Metal-binding</keyword>
<comment type="function">
    <text evidence="2">Catalytic subunit of the ferredoxin-thioredoxin reductase (FTR), which catalyzes the two-electron reduction of thioredoxins by the electrons provided by reduced ferredoxin.</text>
</comment>
<keyword evidence="7" id="KW-0560">Oxidoreductase</keyword>
<evidence type="ECO:0000256" key="6">
    <source>
        <dbReference type="ARBA" id="ARBA00022723"/>
    </source>
</evidence>
<evidence type="ECO:0000256" key="12">
    <source>
        <dbReference type="ARBA" id="ARBA00030295"/>
    </source>
</evidence>
<dbReference type="Proteomes" id="UP000230778">
    <property type="component" value="Unassembled WGS sequence"/>
</dbReference>
<sequence length="61" mass="7083">MVEKIIEGLLENEKKYGARYCPCRRVTGGREEDKKKICPCDFMQTEIEEQGHCLCGLFVKE</sequence>